<dbReference type="PANTHER" id="PTHR19336:SF10">
    <property type="entry name" value="CENTROSOMAL PROTEIN CEP57L1"/>
    <property type="match status" value="1"/>
</dbReference>
<protein>
    <submittedName>
        <fullName evidence="1">Uncharacterized protein</fullName>
    </submittedName>
</protein>
<dbReference type="InterPro" id="IPR051756">
    <property type="entry name" value="Centrosomal_MT-associated"/>
</dbReference>
<evidence type="ECO:0000313" key="1">
    <source>
        <dbReference type="Ensembl" id="ENSMUNP00000014669.2"/>
    </source>
</evidence>
<dbReference type="GO" id="GO:0042802">
    <property type="term" value="F:identical protein binding"/>
    <property type="evidence" value="ECO:0007669"/>
    <property type="project" value="InterPro"/>
</dbReference>
<keyword evidence="2" id="KW-1185">Reference proteome</keyword>
<accession>A0A8C6JM83</accession>
<dbReference type="GO" id="GO:0043015">
    <property type="term" value="F:gamma-tubulin binding"/>
    <property type="evidence" value="ECO:0007669"/>
    <property type="project" value="InterPro"/>
</dbReference>
<organism evidence="1 2">
    <name type="scientific">Melopsittacus undulatus</name>
    <name type="common">Budgerigar</name>
    <name type="synonym">Psittacus undulatus</name>
    <dbReference type="NCBI Taxonomy" id="13146"/>
    <lineage>
        <taxon>Eukaryota</taxon>
        <taxon>Metazoa</taxon>
        <taxon>Chordata</taxon>
        <taxon>Craniata</taxon>
        <taxon>Vertebrata</taxon>
        <taxon>Euteleostomi</taxon>
        <taxon>Archelosauria</taxon>
        <taxon>Archosauria</taxon>
        <taxon>Dinosauria</taxon>
        <taxon>Saurischia</taxon>
        <taxon>Theropoda</taxon>
        <taxon>Coelurosauria</taxon>
        <taxon>Aves</taxon>
        <taxon>Neognathae</taxon>
        <taxon>Neoaves</taxon>
        <taxon>Telluraves</taxon>
        <taxon>Australaves</taxon>
        <taxon>Psittaciformes</taxon>
        <taxon>Psittaculidae</taxon>
        <taxon>Melopsittacus</taxon>
    </lineage>
</organism>
<dbReference type="Ensembl" id="ENSMUNT00000016893.2">
    <property type="protein sequence ID" value="ENSMUNP00000014669.2"/>
    <property type="gene ID" value="ENSMUNG00000011401.2"/>
</dbReference>
<evidence type="ECO:0000313" key="2">
    <source>
        <dbReference type="Proteomes" id="UP000694405"/>
    </source>
</evidence>
<dbReference type="PANTHER" id="PTHR19336">
    <property type="entry name" value="UNCHARACTERIZED DUF1167"/>
    <property type="match status" value="1"/>
</dbReference>
<name>A0A8C6JM83_MELUD</name>
<dbReference type="AlphaFoldDB" id="A0A8C6JM83"/>
<dbReference type="InterPro" id="IPR025913">
    <property type="entry name" value="Cep57_CLD"/>
</dbReference>
<sequence length="273" mass="31275">KSQGLLHSICHNIFLNIPIFSQKSSVCVSVLLGNIIHFMSDPGKITHKMKYCLLAVVAAMKTLQEKMHRLQLEKSKAEDNLCRLSIAAAQYKKAVEHESYKKDTAHEELMQQRKDVSVQLNTVQSRCSLLEKQLDYMKKMVSSAELENKMGLEQQAQLQKEEDQNWLKLHAKLEKLEMLEKECLKLTATQRIAEDKIKRLEEKLCEEEHQRKLVQDKTAQGQSSSIPKLTSVRSTSHFKKSSCGGILRARGGWCKAEELDWKNIAISRADRLN</sequence>
<accession>A0A8V5GHG6</accession>
<dbReference type="GO" id="GO:0008017">
    <property type="term" value="F:microtubule binding"/>
    <property type="evidence" value="ECO:0007669"/>
    <property type="project" value="TreeGrafter"/>
</dbReference>
<reference evidence="1" key="1">
    <citation type="submission" date="2020-03" db="EMBL/GenBank/DDBJ databases">
        <title>Melopsittacus undulatus (budgerigar) genome, bMelUnd1, maternal haplotype with Z.</title>
        <authorList>
            <person name="Gedman G."/>
            <person name="Mountcastle J."/>
            <person name="Haase B."/>
            <person name="Formenti G."/>
            <person name="Wright T."/>
            <person name="Apodaca J."/>
            <person name="Pelan S."/>
            <person name="Chow W."/>
            <person name="Rhie A."/>
            <person name="Howe K."/>
            <person name="Fedrigo O."/>
            <person name="Jarvis E.D."/>
        </authorList>
    </citation>
    <scope>NUCLEOTIDE SEQUENCE [LARGE SCALE GENOMIC DNA]</scope>
</reference>
<dbReference type="Proteomes" id="UP000694405">
    <property type="component" value="Chromosome 3"/>
</dbReference>
<reference evidence="1" key="2">
    <citation type="submission" date="2025-08" db="UniProtKB">
        <authorList>
            <consortium name="Ensembl"/>
        </authorList>
    </citation>
    <scope>IDENTIFICATION</scope>
</reference>
<reference evidence="1" key="3">
    <citation type="submission" date="2025-09" db="UniProtKB">
        <authorList>
            <consortium name="Ensembl"/>
        </authorList>
    </citation>
    <scope>IDENTIFICATION</scope>
</reference>
<proteinExistence type="predicted"/>
<dbReference type="Pfam" id="PF14073">
    <property type="entry name" value="Cep57_CLD"/>
    <property type="match status" value="1"/>
</dbReference>
<dbReference type="GO" id="GO:0005813">
    <property type="term" value="C:centrosome"/>
    <property type="evidence" value="ECO:0007669"/>
    <property type="project" value="TreeGrafter"/>
</dbReference>